<dbReference type="InterPro" id="IPR006452">
    <property type="entry name" value="Formate_DH_accessory"/>
</dbReference>
<reference evidence="1 2" key="1">
    <citation type="journal article" date="2015" name="Stand. Genomic Sci.">
        <title>Complete genome sequence of and proposal of Thermofilum uzonense sp. nov. a novel hyperthermophilic crenarchaeon and emended description of the genus Thermofilum.</title>
        <authorList>
            <person name="Toshchakov S.V."/>
            <person name="Korzhenkov A.A."/>
            <person name="Samarov N.I."/>
            <person name="Mazunin I.O."/>
            <person name="Mozhey O.I."/>
            <person name="Shmyr I.S."/>
            <person name="Derbikova K.S."/>
            <person name="Taranov E.A."/>
            <person name="Dominova I.N."/>
            <person name="Bonch-Osmolovskaya E.A."/>
            <person name="Patrushev M.V."/>
            <person name="Podosokorskaya O.A."/>
            <person name="Kublanov I.V."/>
        </authorList>
    </citation>
    <scope>NUCLEOTIDE SEQUENCE [LARGE SCALE GENOMIC DNA]</scope>
    <source>
        <strain evidence="1 2">1807-2</strain>
    </source>
</reference>
<dbReference type="GO" id="GO:0008199">
    <property type="term" value="F:ferric iron binding"/>
    <property type="evidence" value="ECO:0007669"/>
    <property type="project" value="TreeGrafter"/>
</dbReference>
<dbReference type="Proteomes" id="UP000067434">
    <property type="component" value="Chromosome"/>
</dbReference>
<evidence type="ECO:0008006" key="3">
    <source>
        <dbReference type="Google" id="ProtNLM"/>
    </source>
</evidence>
<gene>
    <name evidence="1" type="ORF">MA03_01250</name>
</gene>
<dbReference type="PANTHER" id="PTHR37689">
    <property type="entry name" value="PROTEIN FDHE"/>
    <property type="match status" value="1"/>
</dbReference>
<dbReference type="AlphaFoldDB" id="A0A0F7CKS8"/>
<dbReference type="GO" id="GO:0051604">
    <property type="term" value="P:protein maturation"/>
    <property type="evidence" value="ECO:0007669"/>
    <property type="project" value="TreeGrafter"/>
</dbReference>
<dbReference type="STRING" id="1550241.MA03_01250"/>
<evidence type="ECO:0000313" key="1">
    <source>
        <dbReference type="EMBL" id="AKG38186.1"/>
    </source>
</evidence>
<dbReference type="EMBL" id="CP009961">
    <property type="protein sequence ID" value="AKG38186.1"/>
    <property type="molecule type" value="Genomic_DNA"/>
</dbReference>
<dbReference type="PATRIC" id="fig|1550241.5.peg.255"/>
<dbReference type="HOGENOM" id="CLU_071015_1_1_2"/>
<dbReference type="KEGG" id="thf:MA03_01250"/>
<name>A0A0F7CKS8_9CREN</name>
<dbReference type="PANTHER" id="PTHR37689:SF1">
    <property type="entry name" value="PROTEIN FDHE"/>
    <property type="match status" value="1"/>
</dbReference>
<accession>A0A0F7CKS8</accession>
<dbReference type="GO" id="GO:0005829">
    <property type="term" value="C:cytosol"/>
    <property type="evidence" value="ECO:0007669"/>
    <property type="project" value="TreeGrafter"/>
</dbReference>
<dbReference type="SUPFAM" id="SSF144020">
    <property type="entry name" value="FdhE-like"/>
    <property type="match status" value="1"/>
</dbReference>
<evidence type="ECO:0000313" key="2">
    <source>
        <dbReference type="Proteomes" id="UP000067434"/>
    </source>
</evidence>
<proteinExistence type="predicted"/>
<keyword evidence="2" id="KW-1185">Reference proteome</keyword>
<protein>
    <recommendedName>
        <fullName evidence="3">Formate dehydrogenase accessory protein FdhE</fullName>
    </recommendedName>
</protein>
<sequence length="277" mass="31226">MEENILIAKAREIYKDIPIDPSSLETYVKLMALQETLQRRFYGKYTELDTEKIKEVLSQNKPAFLAVDLGLDETELGETLKSISSLLKSELPDASKSLEIIEKAWEDKQLSMVEIGESLLHGNTGILHAKADELGVDHEILEAVSAWVLQVLFQALSKELSQQVDFSSWSIGKCPVCGGYTRLEYLDEKGNAHLKCQFCGTEWGYPAGKCPYCGNDDKEKITVVGMDKEKRFTLNICNNCGMYWKVVDEQVVGQEIPRRLYDLWTFRLDIVASGAKG</sequence>
<dbReference type="CDD" id="cd16341">
    <property type="entry name" value="FdhE"/>
    <property type="match status" value="1"/>
</dbReference>
<dbReference type="InterPro" id="IPR024064">
    <property type="entry name" value="FdhE-like_sf"/>
</dbReference>
<dbReference type="Gene3D" id="3.90.1670.10">
    <property type="entry name" value="FdhE-like domain"/>
    <property type="match status" value="1"/>
</dbReference>
<organism evidence="1 2">
    <name type="scientific">Infirmifilum uzonense</name>
    <dbReference type="NCBI Taxonomy" id="1550241"/>
    <lineage>
        <taxon>Archaea</taxon>
        <taxon>Thermoproteota</taxon>
        <taxon>Thermoprotei</taxon>
        <taxon>Thermofilales</taxon>
        <taxon>Thermofilaceae</taxon>
        <taxon>Infirmifilum</taxon>
    </lineage>
</organism>